<dbReference type="Pfam" id="PF07959">
    <property type="entry name" value="Fucose_pyrophosphorylase"/>
    <property type="match status" value="1"/>
</dbReference>
<dbReference type="PANTHER" id="PTHR32463:SF0">
    <property type="entry name" value="L-FUCOSE KINASE"/>
    <property type="match status" value="1"/>
</dbReference>
<comment type="similarity">
    <text evidence="5">Belongs to the GHMP kinase family.</text>
</comment>
<evidence type="ECO:0000259" key="9">
    <source>
        <dbReference type="Pfam" id="PF08544"/>
    </source>
</evidence>
<proteinExistence type="inferred from homology"/>
<dbReference type="InterPro" id="IPR036554">
    <property type="entry name" value="GHMP_kinase_C_sf"/>
</dbReference>
<evidence type="ECO:0000256" key="2">
    <source>
        <dbReference type="ARBA" id="ARBA00022741"/>
    </source>
</evidence>
<keyword evidence="1" id="KW-0808">Transferase</keyword>
<feature type="domain" description="GDP-fucose pyrophosphorylase" evidence="8">
    <location>
        <begin position="98"/>
        <end position="557"/>
    </location>
</feature>
<dbReference type="SUPFAM" id="SSF55060">
    <property type="entry name" value="GHMP Kinase, C-terminal domain"/>
    <property type="match status" value="1"/>
</dbReference>
<keyword evidence="11" id="KW-1185">Reference proteome</keyword>
<dbReference type="GO" id="GO:0050201">
    <property type="term" value="F:fucokinase activity"/>
    <property type="evidence" value="ECO:0007669"/>
    <property type="project" value="TreeGrafter"/>
</dbReference>
<evidence type="ECO:0000256" key="4">
    <source>
        <dbReference type="ARBA" id="ARBA00022840"/>
    </source>
</evidence>
<dbReference type="GO" id="GO:0042352">
    <property type="term" value="P:GDP-L-fucose salvage"/>
    <property type="evidence" value="ECO:0007669"/>
    <property type="project" value="TreeGrafter"/>
</dbReference>
<evidence type="ECO:0000256" key="1">
    <source>
        <dbReference type="ARBA" id="ARBA00022679"/>
    </source>
</evidence>
<evidence type="ECO:0000256" key="5">
    <source>
        <dbReference type="ARBA" id="ARBA00038121"/>
    </source>
</evidence>
<reference evidence="10 11" key="1">
    <citation type="journal article" date="2021" name="Sci. Rep.">
        <title>The genome of the diatom Chaetoceros tenuissimus carries an ancient integrated fragment of an extant virus.</title>
        <authorList>
            <person name="Hongo Y."/>
            <person name="Kimura K."/>
            <person name="Takaki Y."/>
            <person name="Yoshida Y."/>
            <person name="Baba S."/>
            <person name="Kobayashi G."/>
            <person name="Nagasaki K."/>
            <person name="Hano T."/>
            <person name="Tomaru Y."/>
        </authorList>
    </citation>
    <scope>NUCLEOTIDE SEQUENCE [LARGE SCALE GENOMIC DNA]</scope>
    <source>
        <strain evidence="10 11">NIES-3715</strain>
    </source>
</reference>
<evidence type="ECO:0000259" key="8">
    <source>
        <dbReference type="Pfam" id="PF07959"/>
    </source>
</evidence>
<dbReference type="GO" id="GO:0005524">
    <property type="term" value="F:ATP binding"/>
    <property type="evidence" value="ECO:0007669"/>
    <property type="project" value="UniProtKB-KW"/>
</dbReference>
<feature type="region of interest" description="Disordered" evidence="6">
    <location>
        <begin position="1"/>
        <end position="20"/>
    </location>
</feature>
<dbReference type="Pfam" id="PF08544">
    <property type="entry name" value="GHMP_kinases_C"/>
    <property type="match status" value="1"/>
</dbReference>
<sequence length="1218" mass="134198">MSETESKKRKHEDEGKKCPFHSFVVTSPDSIAAAAALQGPLKQENLEKHVSLFSKEQTHESKAPEINIISTSDPFDTRMGSGGGTLAAIDAADSQNKCDKGSILIIHAGGQSSRCPTQMTLGKAWTDLPLATGECTNPTYILMESLSNMMSNLPNGSIVVAASDVILDLPIECPIDFEQVPHNKVLGLAIPAKLMTATNHGVFHINGSQSLSDDANMIHIKSADAFYQKPTIDHMRKMEGCTFLHENEEVAWIDTGVVIFLPDAADALRDLVKNELSIYSESGLRKRMENDGEIYNSEKEAASVLITKKLELYSHLLLAIPTVGAKATTLEEARLKAYLQDEANADFSSEELTLIFQKLSSFELDVCTVPGGSFIHLGTSKEMLDFMVNGSSIETQGVKRGNVAFRLSDHKHSFLNGVKVGERNVTMYSMIDSTSSPLGDSSIGTNSLVEYCHLEKSTIKVGANCIVSALRGSCKKIIDLNSNMIIQMLPLRKESEKVPDQYVVLYLGMTDEIKKHGKCYGKPFDELFQETGIESIDVWDSGCKKQYMWNAKIHPVIALEGPDYELDWEPFLWIHQYKVAGKDGFSDPVVKNSVKKWKAIQRLSLSQIQGNADASLEFIYRWNTLPKQVKSKVQYTAQNIKDILLSRRHEEVSFDFATQRLFGNVRQIKRTEELELGIEVFRDVILSSIRDSNFDVGSRAFMLWSSLCLNIAKMMADRDTPKPEHVCKYSVSPNFHRLDVAEIVNFQDYVALVDEIASAIIIAFNEFHRELVEDCAKYLEQAASNLTSKCVVSSIPPIETGKCSLPQAEVWVISNAPARIDLSGGWSDTPPISYEFGGAVVCLAVQINRRKPLSARCRRTRTFKGIKLTVESRDINTGDLISSSSVHVKKVQDLSDFRNPRAKCALLKCAILALKLVSVVSSTDTTDMDSILSSLLGESIGLEIISTSMLPQGSGLGTSSILAGCVLSCLGQCVGIDEVKDLPFVIKTVLNLEQLLSTGGGWQDQVGGLYGGLKLCTADKNVIPVHVHVEEHDIPAENISEINKRLVVAYSGKPRLAKNILQKVLRQWAERSPTTMRTVKDLVAGAHKCIDAIQRNDFKNLGQLINEYWAQKKSMAGENSGVEPIEVNKIFSKLIHEGVCDGATLAGAGGGGFLALLLSEGKSLRDAKTVLARDVDIDESTVKWYFCEICSEGLDTFESSGSEEFSLQWHCNKTMRMG</sequence>
<dbReference type="InterPro" id="IPR020568">
    <property type="entry name" value="Ribosomal_Su5_D2-typ_SF"/>
</dbReference>
<protein>
    <recommendedName>
        <fullName evidence="12">Fucokinase</fullName>
    </recommendedName>
</protein>
<comment type="caution">
    <text evidence="10">The sequence shown here is derived from an EMBL/GenBank/DDBJ whole genome shotgun (WGS) entry which is preliminary data.</text>
</comment>
<dbReference type="Proteomes" id="UP001054902">
    <property type="component" value="Unassembled WGS sequence"/>
</dbReference>
<dbReference type="Gene3D" id="3.30.230.120">
    <property type="match status" value="1"/>
</dbReference>
<evidence type="ECO:0000313" key="11">
    <source>
        <dbReference type="Proteomes" id="UP001054902"/>
    </source>
</evidence>
<dbReference type="InterPro" id="IPR006204">
    <property type="entry name" value="GHMP_kinase_N_dom"/>
</dbReference>
<evidence type="ECO:0000256" key="3">
    <source>
        <dbReference type="ARBA" id="ARBA00022777"/>
    </source>
</evidence>
<dbReference type="Pfam" id="PF00288">
    <property type="entry name" value="GHMP_kinases_N"/>
    <property type="match status" value="1"/>
</dbReference>
<dbReference type="PRINTS" id="PR00959">
    <property type="entry name" value="MEVGALKINASE"/>
</dbReference>
<keyword evidence="3" id="KW-0418">Kinase</keyword>
<evidence type="ECO:0000313" key="10">
    <source>
        <dbReference type="EMBL" id="GFH52329.1"/>
    </source>
</evidence>
<keyword evidence="2" id="KW-0547">Nucleotide-binding</keyword>
<dbReference type="EMBL" id="BLLK01000045">
    <property type="protein sequence ID" value="GFH52329.1"/>
    <property type="molecule type" value="Genomic_DNA"/>
</dbReference>
<evidence type="ECO:0000256" key="6">
    <source>
        <dbReference type="SAM" id="MobiDB-lite"/>
    </source>
</evidence>
<dbReference type="SUPFAM" id="SSF54211">
    <property type="entry name" value="Ribosomal protein S5 domain 2-like"/>
    <property type="match status" value="1"/>
</dbReference>
<name>A0AAD3CUW6_9STRA</name>
<dbReference type="AlphaFoldDB" id="A0AAD3CUW6"/>
<feature type="compositionally biased region" description="Basic and acidic residues" evidence="6">
    <location>
        <begin position="1"/>
        <end position="17"/>
    </location>
</feature>
<dbReference type="InterPro" id="IPR012887">
    <property type="entry name" value="GDP_fucose_pyrophosphorylase"/>
</dbReference>
<dbReference type="InterPro" id="IPR052203">
    <property type="entry name" value="GHMP_Kinase-Related"/>
</dbReference>
<accession>A0AAD3CUW6</accession>
<dbReference type="InterPro" id="IPR013750">
    <property type="entry name" value="GHMP_kinase_C_dom"/>
</dbReference>
<keyword evidence="4" id="KW-0067">ATP-binding</keyword>
<evidence type="ECO:0008006" key="12">
    <source>
        <dbReference type="Google" id="ProtNLM"/>
    </source>
</evidence>
<feature type="domain" description="GHMP kinase C-terminal" evidence="9">
    <location>
        <begin position="1090"/>
        <end position="1163"/>
    </location>
</feature>
<gene>
    <name evidence="10" type="ORF">CTEN210_08805</name>
</gene>
<evidence type="ECO:0000259" key="7">
    <source>
        <dbReference type="Pfam" id="PF00288"/>
    </source>
</evidence>
<feature type="domain" description="GHMP kinase N-terminal" evidence="7">
    <location>
        <begin position="937"/>
        <end position="1012"/>
    </location>
</feature>
<dbReference type="PANTHER" id="PTHR32463">
    <property type="entry name" value="L-FUCOSE KINASE"/>
    <property type="match status" value="1"/>
</dbReference>
<organism evidence="10 11">
    <name type="scientific">Chaetoceros tenuissimus</name>
    <dbReference type="NCBI Taxonomy" id="426638"/>
    <lineage>
        <taxon>Eukaryota</taxon>
        <taxon>Sar</taxon>
        <taxon>Stramenopiles</taxon>
        <taxon>Ochrophyta</taxon>
        <taxon>Bacillariophyta</taxon>
        <taxon>Coscinodiscophyceae</taxon>
        <taxon>Chaetocerotophycidae</taxon>
        <taxon>Chaetocerotales</taxon>
        <taxon>Chaetocerotaceae</taxon>
        <taxon>Chaetoceros</taxon>
    </lineage>
</organism>